<evidence type="ECO:0000259" key="5">
    <source>
        <dbReference type="SMART" id="SM00859"/>
    </source>
</evidence>
<dbReference type="GO" id="GO:0009088">
    <property type="term" value="P:threonine biosynthetic process"/>
    <property type="evidence" value="ECO:0007669"/>
    <property type="project" value="UniProtKB-ARBA"/>
</dbReference>
<evidence type="ECO:0000313" key="9">
    <source>
        <dbReference type="Proteomes" id="UP000050515"/>
    </source>
</evidence>
<dbReference type="InterPro" id="IPR051823">
    <property type="entry name" value="ASADH-related"/>
</dbReference>
<dbReference type="PANTHER" id="PTHR46718:SF1">
    <property type="entry name" value="ASPARTATE-SEMIALDEHYDE DEHYDROGENASE"/>
    <property type="match status" value="1"/>
</dbReference>
<dbReference type="GO" id="GO:0009086">
    <property type="term" value="P:methionine biosynthetic process"/>
    <property type="evidence" value="ECO:0007669"/>
    <property type="project" value="TreeGrafter"/>
</dbReference>
<dbReference type="InterPro" id="IPR000534">
    <property type="entry name" value="Semialdehyde_DH_NAD-bd"/>
</dbReference>
<evidence type="ECO:0000256" key="3">
    <source>
        <dbReference type="ARBA" id="ARBA00023002"/>
    </source>
</evidence>
<feature type="domain" description="Semialdehyde dehydrogenase NAD-binding" evidence="5">
    <location>
        <begin position="6"/>
        <end position="132"/>
    </location>
</feature>
<dbReference type="InterPro" id="IPR036291">
    <property type="entry name" value="NAD(P)-bd_dom_sf"/>
</dbReference>
<keyword evidence="3" id="KW-0560">Oxidoreductase</keyword>
<dbReference type="SUPFAM" id="SSF55347">
    <property type="entry name" value="Glyceraldehyde-3-phosphate dehydrogenase-like, C-terminal domain"/>
    <property type="match status" value="1"/>
</dbReference>
<protein>
    <submittedName>
        <fullName evidence="7">Aspartate-semialdehyde dehydrogenase</fullName>
    </submittedName>
</protein>
<dbReference type="Proteomes" id="UP000050515">
    <property type="component" value="Unassembled WGS sequence"/>
</dbReference>
<evidence type="ECO:0000313" key="6">
    <source>
        <dbReference type="EMBL" id="KPV47368.1"/>
    </source>
</evidence>
<dbReference type="Gene3D" id="3.30.360.10">
    <property type="entry name" value="Dihydrodipicolinate Reductase, domain 2"/>
    <property type="match status" value="1"/>
</dbReference>
<reference evidence="7 8" key="2">
    <citation type="submission" date="2015-09" db="EMBL/GenBank/DDBJ databases">
        <title>Heavy metals and arsenic resistance mechanisms in polyextremophilic archaea of the family Ferroplasmaceae.</title>
        <authorList>
            <person name="Bulaev A.G."/>
            <person name="Kanygina A.V."/>
        </authorList>
    </citation>
    <scope>NUCLEOTIDE SEQUENCE [LARGE SCALE GENOMIC DNA]</scope>
    <source>
        <strain evidence="7 8">VT</strain>
    </source>
</reference>
<dbReference type="GO" id="GO:0050661">
    <property type="term" value="F:NADP binding"/>
    <property type="evidence" value="ECO:0007669"/>
    <property type="project" value="InterPro"/>
</dbReference>
<dbReference type="GO" id="GO:0046983">
    <property type="term" value="F:protein dimerization activity"/>
    <property type="evidence" value="ECO:0007669"/>
    <property type="project" value="InterPro"/>
</dbReference>
<feature type="active site" description="Proton acceptor" evidence="4">
    <location>
        <position position="237"/>
    </location>
</feature>
<reference evidence="6 9" key="1">
    <citation type="submission" date="2015-09" db="EMBL/GenBank/DDBJ databases">
        <title>Draft genome sequence of Acidiplasma aeolicum DSM 18409.</title>
        <authorList>
            <person name="Hemp J."/>
        </authorList>
    </citation>
    <scope>NUCLEOTIDE SEQUENCE [LARGE SCALE GENOMIC DNA]</scope>
    <source>
        <strain evidence="6 9">V</strain>
    </source>
</reference>
<dbReference type="EMBL" id="LKBG01000200">
    <property type="protein sequence ID" value="KQB34852.1"/>
    <property type="molecule type" value="Genomic_DNA"/>
</dbReference>
<dbReference type="NCBIfam" id="NF006416">
    <property type="entry name" value="PRK08664.1"/>
    <property type="match status" value="1"/>
</dbReference>
<dbReference type="PANTHER" id="PTHR46718">
    <property type="entry name" value="ASPARTATE-SEMIALDEHYDE DEHYDROGENASE"/>
    <property type="match status" value="1"/>
</dbReference>
<dbReference type="SMART" id="SM00859">
    <property type="entry name" value="Semialdhyde_dh"/>
    <property type="match status" value="1"/>
</dbReference>
<evidence type="ECO:0000256" key="4">
    <source>
        <dbReference type="PIRSR" id="PIRSR000148-1"/>
    </source>
</evidence>
<comment type="similarity">
    <text evidence="1">Belongs to the aspartate-semialdehyde dehydrogenase family.</text>
</comment>
<dbReference type="PIRSF" id="PIRSF000148">
    <property type="entry name" value="ASA_dh"/>
    <property type="match status" value="1"/>
</dbReference>
<evidence type="ECO:0000256" key="2">
    <source>
        <dbReference type="ARBA" id="ARBA00022857"/>
    </source>
</evidence>
<dbReference type="SUPFAM" id="SSF51735">
    <property type="entry name" value="NAD(P)-binding Rossmann-fold domains"/>
    <property type="match status" value="1"/>
</dbReference>
<evidence type="ECO:0000313" key="7">
    <source>
        <dbReference type="EMBL" id="KQB34852.1"/>
    </source>
</evidence>
<dbReference type="GO" id="GO:0004073">
    <property type="term" value="F:aspartate-semialdehyde dehydrogenase activity"/>
    <property type="evidence" value="ECO:0007669"/>
    <property type="project" value="UniProtKB-ARBA"/>
</dbReference>
<dbReference type="CDD" id="cd02315">
    <property type="entry name" value="ScASADH_like_N"/>
    <property type="match status" value="1"/>
</dbReference>
<comment type="caution">
    <text evidence="7">The sequence shown here is derived from an EMBL/GenBank/DDBJ whole genome shotgun (WGS) entry which is preliminary data.</text>
</comment>
<dbReference type="AlphaFoldDB" id="A0A0N8VKW4"/>
<dbReference type="InterPro" id="IPR005676">
    <property type="entry name" value="Asp_semi-ald_DH_pep-lack"/>
</dbReference>
<dbReference type="PATRIC" id="fig|507754.4.peg.173"/>
<name>A0A0N8VKW4_9ARCH</name>
<sequence>MMDKIKVSILGSTGVVGQKMLRILENHPYIDVVNLSASRSKIGKKYSESVAWVEPGDIPERFRDMKMVSTDPEDHKNVDYVLSALPPEVAEDIEIKLIKNGINVISNASPFRMAENIPLINPELNYQHLELLEKMDTKFVKNPNCTSTIMSMPMVEVLRHDYKKITLSTLQAVSGAGFTGLSYMSIDDNIIPYIHGEEEKIPAEISKMFGFVSNNKIINRELNMYVTSVRVPVKVGHMGIMNIEFNDDIDIENFKNSLRNFTPLKKFKNLYTAPKNPVIIHDEENRPQHKMDLSNGMEIHVGRLEYKNKNLRMVILGDNLVRGAAGITVLTLETMNEMGVA</sequence>
<evidence type="ECO:0000313" key="8">
    <source>
        <dbReference type="Proteomes" id="UP000050320"/>
    </source>
</evidence>
<dbReference type="RefSeq" id="WP_048101132.1">
    <property type="nucleotide sequence ID" value="NZ_JBBYJF010000005.1"/>
</dbReference>
<evidence type="ECO:0000256" key="1">
    <source>
        <dbReference type="ARBA" id="ARBA00010584"/>
    </source>
</evidence>
<dbReference type="EMBL" id="LJCQ01000083">
    <property type="protein sequence ID" value="KPV47368.1"/>
    <property type="molecule type" value="Genomic_DNA"/>
</dbReference>
<dbReference type="Pfam" id="PF02774">
    <property type="entry name" value="Semialdhyde_dhC"/>
    <property type="match status" value="1"/>
</dbReference>
<dbReference type="CDD" id="cd18130">
    <property type="entry name" value="ASADH_C_arch_fung_like"/>
    <property type="match status" value="1"/>
</dbReference>
<dbReference type="Gene3D" id="3.40.50.720">
    <property type="entry name" value="NAD(P)-binding Rossmann-like Domain"/>
    <property type="match status" value="1"/>
</dbReference>
<feature type="active site" description="Acyl-thioester intermediate" evidence="4">
    <location>
        <position position="145"/>
    </location>
</feature>
<keyword evidence="8" id="KW-1185">Reference proteome</keyword>
<dbReference type="GO" id="GO:0051287">
    <property type="term" value="F:NAD binding"/>
    <property type="evidence" value="ECO:0007669"/>
    <property type="project" value="InterPro"/>
</dbReference>
<proteinExistence type="inferred from homology"/>
<dbReference type="Pfam" id="PF01118">
    <property type="entry name" value="Semialdhyde_dh"/>
    <property type="match status" value="1"/>
</dbReference>
<dbReference type="GeneID" id="84220941"/>
<keyword evidence="2" id="KW-0521">NADP</keyword>
<accession>A0A0N8VKW4</accession>
<gene>
    <name evidence="7" type="ORF">AOG54_03580</name>
    <name evidence="6" type="ORF">SE19_01355</name>
</gene>
<dbReference type="Proteomes" id="UP000050320">
    <property type="component" value="Unassembled WGS sequence"/>
</dbReference>
<organism evidence="7 8">
    <name type="scientific">Acidiplasma aeolicum</name>
    <dbReference type="NCBI Taxonomy" id="507754"/>
    <lineage>
        <taxon>Archaea</taxon>
        <taxon>Methanobacteriati</taxon>
        <taxon>Thermoplasmatota</taxon>
        <taxon>Thermoplasmata</taxon>
        <taxon>Thermoplasmatales</taxon>
        <taxon>Ferroplasmaceae</taxon>
        <taxon>Acidiplasma</taxon>
    </lineage>
</organism>
<dbReference type="NCBIfam" id="TIGR00978">
    <property type="entry name" value="asd_EA"/>
    <property type="match status" value="1"/>
</dbReference>
<dbReference type="InterPro" id="IPR012280">
    <property type="entry name" value="Semialdhyde_DH_dimer_dom"/>
</dbReference>